<name>A0AC61PMX7_9FIRM</name>
<evidence type="ECO:0000313" key="1">
    <source>
        <dbReference type="EMBL" id="SMC72898.1"/>
    </source>
</evidence>
<gene>
    <name evidence="1" type="ORF">SAMN06297397_2219</name>
</gene>
<keyword evidence="2" id="KW-1185">Reference proteome</keyword>
<accession>A0AC61PMX7</accession>
<protein>
    <submittedName>
        <fullName evidence="1">Uncharacterized protein</fullName>
    </submittedName>
</protein>
<dbReference type="Proteomes" id="UP000192328">
    <property type="component" value="Unassembled WGS sequence"/>
</dbReference>
<dbReference type="EMBL" id="FWXZ01000004">
    <property type="protein sequence ID" value="SMC72898.1"/>
    <property type="molecule type" value="Genomic_DNA"/>
</dbReference>
<sequence>MKKRLLCLLLCLMLCPVLAAAEEPADFFDNAEAEAVGKIIRTYDSPTLKYTVEQFIMEKERCYLTRIWVQDPTRQIRKATAAWKKNISRPGFIAEKIPEAAVIINGSGYVSPRYPEIPENYPGTSEDYYYTPLGSLTVTDGEVFRNLEGVPYYGITLDAEGLQMYTGEDNEAVLATEPSQTWSFYVGCPMLRDNEDLLPADWKFADQKAARTIIARLDQNNYVILTVSTEKKRGISLRRAEEFFQENFQAEWVYNLDGGYSSALLCRTRDKKKPRIITGGSAKVADIMAFTE</sequence>
<organism evidence="1 2">
    <name type="scientific">Aristaeella lactis</name>
    <dbReference type="NCBI Taxonomy" id="3046383"/>
    <lineage>
        <taxon>Bacteria</taxon>
        <taxon>Bacillati</taxon>
        <taxon>Bacillota</taxon>
        <taxon>Clostridia</taxon>
        <taxon>Eubacteriales</taxon>
        <taxon>Aristaeellaceae</taxon>
        <taxon>Aristaeella</taxon>
    </lineage>
</organism>
<evidence type="ECO:0000313" key="2">
    <source>
        <dbReference type="Proteomes" id="UP000192328"/>
    </source>
</evidence>
<comment type="caution">
    <text evidence="1">The sequence shown here is derived from an EMBL/GenBank/DDBJ whole genome shotgun (WGS) entry which is preliminary data.</text>
</comment>
<reference evidence="1" key="1">
    <citation type="submission" date="2017-04" db="EMBL/GenBank/DDBJ databases">
        <authorList>
            <person name="Varghese N."/>
            <person name="Submissions S."/>
        </authorList>
    </citation>
    <scope>NUCLEOTIDE SEQUENCE</scope>
    <source>
        <strain evidence="1">WTE2008</strain>
    </source>
</reference>
<proteinExistence type="predicted"/>